<dbReference type="AlphaFoldDB" id="A0AAV7L3L3"/>
<reference evidence="2" key="1">
    <citation type="journal article" date="2022" name="bioRxiv">
        <title>Sequencing and chromosome-scale assembly of the giantPleurodeles waltlgenome.</title>
        <authorList>
            <person name="Brown T."/>
            <person name="Elewa A."/>
            <person name="Iarovenko S."/>
            <person name="Subramanian E."/>
            <person name="Araus A.J."/>
            <person name="Petzold A."/>
            <person name="Susuki M."/>
            <person name="Suzuki K.-i.T."/>
            <person name="Hayashi T."/>
            <person name="Toyoda A."/>
            <person name="Oliveira C."/>
            <person name="Osipova E."/>
            <person name="Leigh N.D."/>
            <person name="Simon A."/>
            <person name="Yun M.H."/>
        </authorList>
    </citation>
    <scope>NUCLEOTIDE SEQUENCE</scope>
    <source>
        <strain evidence="2">20211129_DDA</strain>
        <tissue evidence="2">Liver</tissue>
    </source>
</reference>
<comment type="caution">
    <text evidence="2">The sequence shown here is derived from an EMBL/GenBank/DDBJ whole genome shotgun (WGS) entry which is preliminary data.</text>
</comment>
<feature type="region of interest" description="Disordered" evidence="1">
    <location>
        <begin position="1"/>
        <end position="86"/>
    </location>
</feature>
<proteinExistence type="predicted"/>
<accession>A0AAV7L3L3</accession>
<dbReference type="Proteomes" id="UP001066276">
    <property type="component" value="Chromosome 12"/>
</dbReference>
<keyword evidence="3" id="KW-1185">Reference proteome</keyword>
<organism evidence="2 3">
    <name type="scientific">Pleurodeles waltl</name>
    <name type="common">Iberian ribbed newt</name>
    <dbReference type="NCBI Taxonomy" id="8319"/>
    <lineage>
        <taxon>Eukaryota</taxon>
        <taxon>Metazoa</taxon>
        <taxon>Chordata</taxon>
        <taxon>Craniata</taxon>
        <taxon>Vertebrata</taxon>
        <taxon>Euteleostomi</taxon>
        <taxon>Amphibia</taxon>
        <taxon>Batrachia</taxon>
        <taxon>Caudata</taxon>
        <taxon>Salamandroidea</taxon>
        <taxon>Salamandridae</taxon>
        <taxon>Pleurodelinae</taxon>
        <taxon>Pleurodeles</taxon>
    </lineage>
</organism>
<protein>
    <submittedName>
        <fullName evidence="2">Uncharacterized protein</fullName>
    </submittedName>
</protein>
<dbReference type="EMBL" id="JANPWB010000016">
    <property type="protein sequence ID" value="KAJ1085627.1"/>
    <property type="molecule type" value="Genomic_DNA"/>
</dbReference>
<sequence>MDKERRLRSGNQAAVAGPRQCHEAPPPATAPQDEEGGMSMAPEHAHTCAKADTSALLPESGAPRAAACLQETEPSGFPERVREEAL</sequence>
<evidence type="ECO:0000256" key="1">
    <source>
        <dbReference type="SAM" id="MobiDB-lite"/>
    </source>
</evidence>
<evidence type="ECO:0000313" key="3">
    <source>
        <dbReference type="Proteomes" id="UP001066276"/>
    </source>
</evidence>
<name>A0AAV7L3L3_PLEWA</name>
<gene>
    <name evidence="2" type="ORF">NDU88_005757</name>
</gene>
<evidence type="ECO:0000313" key="2">
    <source>
        <dbReference type="EMBL" id="KAJ1085627.1"/>
    </source>
</evidence>